<feature type="transmembrane region" description="Helical" evidence="9">
    <location>
        <begin position="52"/>
        <end position="74"/>
    </location>
</feature>
<name>A0A8K1HHZ8_9HEXA</name>
<evidence type="ECO:0000256" key="6">
    <source>
        <dbReference type="ARBA" id="ARBA00022989"/>
    </source>
</evidence>
<comment type="function">
    <text evidence="9">Core subunit of the mitochondrial membrane respiratory chain NADH dehydrogenase (Complex I) which catalyzes electron transfer from NADH through the respiratory chain, using ubiquinone as an electron acceptor. Essential for the catalytic activity of complex I.</text>
</comment>
<evidence type="ECO:0000256" key="5">
    <source>
        <dbReference type="ARBA" id="ARBA00022692"/>
    </source>
</evidence>
<geneLocation type="mitochondrion" evidence="10"/>
<evidence type="ECO:0000256" key="3">
    <source>
        <dbReference type="ARBA" id="ARBA00021007"/>
    </source>
</evidence>
<keyword evidence="4 9" id="KW-0813">Transport</keyword>
<dbReference type="GO" id="GO:0030964">
    <property type="term" value="C:NADH dehydrogenase complex"/>
    <property type="evidence" value="ECO:0007669"/>
    <property type="project" value="TreeGrafter"/>
</dbReference>
<evidence type="ECO:0000256" key="1">
    <source>
        <dbReference type="ARBA" id="ARBA00004370"/>
    </source>
</evidence>
<dbReference type="PANTHER" id="PTHR11058:SF9">
    <property type="entry name" value="NADH-UBIQUINONE OXIDOREDUCTASE CHAIN 3"/>
    <property type="match status" value="1"/>
</dbReference>
<dbReference type="EMBL" id="MW874475">
    <property type="protein sequence ID" value="UBI43115.1"/>
    <property type="molecule type" value="Genomic_DNA"/>
</dbReference>
<evidence type="ECO:0000313" key="10">
    <source>
        <dbReference type="EMBL" id="UBI43115.1"/>
    </source>
</evidence>
<reference evidence="10" key="1">
    <citation type="submission" date="2021-04" db="EMBL/GenBank/DDBJ databases">
        <title>The complete mitochondrial genome of Proisotoma minuta (Collembola: Proisotominae).</title>
        <authorList>
            <person name="Meng W."/>
            <person name="Lian M.X."/>
        </authorList>
    </citation>
    <scope>NUCLEOTIDE SEQUENCE</scope>
</reference>
<dbReference type="Pfam" id="PF00507">
    <property type="entry name" value="Oxidored_q4"/>
    <property type="match status" value="1"/>
</dbReference>
<comment type="subcellular location">
    <subcellularLocation>
        <location evidence="1">Membrane</location>
    </subcellularLocation>
    <subcellularLocation>
        <location evidence="9">Mitochondrion membrane</location>
        <topology evidence="9">Multi-pass membrane protein</topology>
    </subcellularLocation>
</comment>
<evidence type="ECO:0000256" key="9">
    <source>
        <dbReference type="RuleBase" id="RU003640"/>
    </source>
</evidence>
<organism evidence="10">
    <name type="scientific">Proisotoma minuta</name>
    <dbReference type="NCBI Taxonomy" id="301521"/>
    <lineage>
        <taxon>Eukaryota</taxon>
        <taxon>Metazoa</taxon>
        <taxon>Ecdysozoa</taxon>
        <taxon>Arthropoda</taxon>
        <taxon>Hexapoda</taxon>
        <taxon>Collembola</taxon>
        <taxon>Entomobryomorpha</taxon>
        <taxon>Isotomoidea</taxon>
        <taxon>Isotomidae</taxon>
        <taxon>Proisotominae</taxon>
        <taxon>Proisotoma</taxon>
    </lineage>
</organism>
<dbReference type="Gene3D" id="1.20.58.1610">
    <property type="entry name" value="NADH:ubiquinone/plastoquinone oxidoreductase, chain 3"/>
    <property type="match status" value="1"/>
</dbReference>
<dbReference type="EC" id="7.1.1.2" evidence="9"/>
<dbReference type="InterPro" id="IPR038430">
    <property type="entry name" value="NDAH_ubi_oxred_su3_sf"/>
</dbReference>
<dbReference type="GO" id="GO:0008137">
    <property type="term" value="F:NADH dehydrogenase (ubiquinone) activity"/>
    <property type="evidence" value="ECO:0007669"/>
    <property type="project" value="UniProtKB-UniRule"/>
</dbReference>
<feature type="transmembrane region" description="Helical" evidence="9">
    <location>
        <begin position="6"/>
        <end position="22"/>
    </location>
</feature>
<keyword evidence="9" id="KW-1278">Translocase</keyword>
<dbReference type="PANTHER" id="PTHR11058">
    <property type="entry name" value="NADH-UBIQUINONE OXIDOREDUCTASE CHAIN 3"/>
    <property type="match status" value="1"/>
</dbReference>
<keyword evidence="6 9" id="KW-1133">Transmembrane helix</keyword>
<keyword evidence="5 9" id="KW-0812">Transmembrane</keyword>
<feature type="transmembrane region" description="Helical" evidence="9">
    <location>
        <begin position="86"/>
        <end position="106"/>
    </location>
</feature>
<evidence type="ECO:0000256" key="8">
    <source>
        <dbReference type="ARBA" id="ARBA00049551"/>
    </source>
</evidence>
<keyword evidence="9" id="KW-0679">Respiratory chain</keyword>
<keyword evidence="7 9" id="KW-0472">Membrane</keyword>
<keyword evidence="9" id="KW-0249">Electron transport</keyword>
<keyword evidence="9" id="KW-0520">NAD</keyword>
<evidence type="ECO:0000256" key="4">
    <source>
        <dbReference type="ARBA" id="ARBA00022448"/>
    </source>
</evidence>
<keyword evidence="9" id="KW-0830">Ubiquinone</keyword>
<protein>
    <recommendedName>
        <fullName evidence="3 9">NADH-ubiquinone oxidoreductase chain 3</fullName>
        <ecNumber evidence="9">7.1.1.2</ecNumber>
    </recommendedName>
</protein>
<dbReference type="GO" id="GO:0031966">
    <property type="term" value="C:mitochondrial membrane"/>
    <property type="evidence" value="ECO:0007669"/>
    <property type="project" value="UniProtKB-SubCell"/>
</dbReference>
<dbReference type="InterPro" id="IPR000440">
    <property type="entry name" value="NADH_UbQ/plastoQ_OxRdtase_su3"/>
</dbReference>
<proteinExistence type="inferred from homology"/>
<dbReference type="AlphaFoldDB" id="A0A8K1HHZ8"/>
<gene>
    <name evidence="10" type="primary">nad3</name>
</gene>
<sequence>MVLNFILTTTLPVALMMINSLISKKSLPEREKPSAFECGFEPKSSARLPFSLRFYLIAVIFLIFDVEITLLMPLPILTGVSSSGPMMTLMMIFIGILLLGLYHEWLQGALNWK</sequence>
<keyword evidence="9 10" id="KW-0496">Mitochondrion</keyword>
<comment type="catalytic activity">
    <reaction evidence="8 9">
        <text>a ubiquinone + NADH + 5 H(+)(in) = a ubiquinol + NAD(+) + 4 H(+)(out)</text>
        <dbReference type="Rhea" id="RHEA:29091"/>
        <dbReference type="Rhea" id="RHEA-COMP:9565"/>
        <dbReference type="Rhea" id="RHEA-COMP:9566"/>
        <dbReference type="ChEBI" id="CHEBI:15378"/>
        <dbReference type="ChEBI" id="CHEBI:16389"/>
        <dbReference type="ChEBI" id="CHEBI:17976"/>
        <dbReference type="ChEBI" id="CHEBI:57540"/>
        <dbReference type="ChEBI" id="CHEBI:57945"/>
        <dbReference type="EC" id="7.1.1.2"/>
    </reaction>
</comment>
<evidence type="ECO:0000256" key="7">
    <source>
        <dbReference type="ARBA" id="ARBA00023136"/>
    </source>
</evidence>
<comment type="similarity">
    <text evidence="2 9">Belongs to the complex I subunit 3 family.</text>
</comment>
<accession>A0A8K1HHZ8</accession>
<evidence type="ECO:0000256" key="2">
    <source>
        <dbReference type="ARBA" id="ARBA00008472"/>
    </source>
</evidence>